<dbReference type="AlphaFoldDB" id="A0A6M6JW36"/>
<feature type="transmembrane region" description="Helical" evidence="1">
    <location>
        <begin position="329"/>
        <end position="352"/>
    </location>
</feature>
<proteinExistence type="predicted"/>
<reference evidence="2 3" key="1">
    <citation type="submission" date="2020-05" db="EMBL/GenBank/DDBJ databases">
        <authorList>
            <person name="Mo P."/>
        </authorList>
    </citation>
    <scope>NUCLEOTIDE SEQUENCE [LARGE SCALE GENOMIC DNA]</scope>
    <source>
        <strain evidence="2 3">Gen01</strain>
    </source>
</reference>
<feature type="transmembrane region" description="Helical" evidence="1">
    <location>
        <begin position="300"/>
        <end position="323"/>
    </location>
</feature>
<protein>
    <submittedName>
        <fullName evidence="2">ZIP family metal transporter</fullName>
    </submittedName>
</protein>
<evidence type="ECO:0000313" key="3">
    <source>
        <dbReference type="Proteomes" id="UP000505377"/>
    </source>
</evidence>
<gene>
    <name evidence="2" type="ORF">HOP40_20650</name>
</gene>
<feature type="transmembrane region" description="Helical" evidence="1">
    <location>
        <begin position="132"/>
        <end position="158"/>
    </location>
</feature>
<evidence type="ECO:0000313" key="2">
    <source>
        <dbReference type="EMBL" id="QJY50779.1"/>
    </source>
</evidence>
<dbReference type="EMBL" id="CP053564">
    <property type="protein sequence ID" value="QJY50779.1"/>
    <property type="molecule type" value="Genomic_DNA"/>
</dbReference>
<organism evidence="2 3">
    <name type="scientific">Pseudonocardia broussonetiae</name>
    <dbReference type="NCBI Taxonomy" id="2736640"/>
    <lineage>
        <taxon>Bacteria</taxon>
        <taxon>Bacillati</taxon>
        <taxon>Actinomycetota</taxon>
        <taxon>Actinomycetes</taxon>
        <taxon>Pseudonocardiales</taxon>
        <taxon>Pseudonocardiaceae</taxon>
        <taxon>Pseudonocardia</taxon>
    </lineage>
</organism>
<keyword evidence="3" id="KW-1185">Reference proteome</keyword>
<keyword evidence="1" id="KW-1133">Transmembrane helix</keyword>
<evidence type="ECO:0000256" key="1">
    <source>
        <dbReference type="SAM" id="Phobius"/>
    </source>
</evidence>
<feature type="transmembrane region" description="Helical" evidence="1">
    <location>
        <begin position="165"/>
        <end position="186"/>
    </location>
</feature>
<feature type="transmembrane region" description="Helical" evidence="1">
    <location>
        <begin position="192"/>
        <end position="216"/>
    </location>
</feature>
<feature type="transmembrane region" description="Helical" evidence="1">
    <location>
        <begin position="236"/>
        <end position="254"/>
    </location>
</feature>
<dbReference type="KEGG" id="pbro:HOP40_20650"/>
<feature type="transmembrane region" description="Helical" evidence="1">
    <location>
        <begin position="260"/>
        <end position="280"/>
    </location>
</feature>
<accession>A0A6M6JW36</accession>
<dbReference type="Proteomes" id="UP000505377">
    <property type="component" value="Chromosome"/>
</dbReference>
<name>A0A6M6JW36_9PSEU</name>
<sequence length="385" mass="39044">MWVLVVGLVAVLVAALGGLAAYGGQTLPERLGPPVEELAVERTVIAPGSIELVLRNTGPDPVAVAQVFVNDSYVDFTGADEPIGRLAADTLVLNYPWQDGQPYTVSMLTSTGLVIEHVVDAAVATPEPGFEFLGLMALVGTYVGVLPVLLGMLVLPILRRTSGRVVRVLLALTVGLLAYLALDALLEGLELAALSGGAFGGPVLVFLGAGLAFLALTTVDKVLAGRRPDERDTGSAGMRLAVMIAIGIGLHNLGEGLVIGSAYAVGELALGAALIVGFAAHNTTEGLAIVAPLTTRRPSLWSLVGLGLIAGAPAILGAVIGASVDNAGLSALLFGVGVGAIVQVIIQIVPGLRDRTSGRLLDPAMLGGLGAGVVIMYLTGLLVAA</sequence>
<keyword evidence="1" id="KW-0472">Membrane</keyword>
<feature type="transmembrane region" description="Helical" evidence="1">
    <location>
        <begin position="364"/>
        <end position="384"/>
    </location>
</feature>
<keyword evidence="1" id="KW-0812">Transmembrane</keyword>